<dbReference type="EMBL" id="JAIWYP010000012">
    <property type="protein sequence ID" value="KAH3728837.1"/>
    <property type="molecule type" value="Genomic_DNA"/>
</dbReference>
<dbReference type="Gene3D" id="1.10.1410.20">
    <property type="entry name" value="2'-5'-oligoadenylate synthetase 1, domain 2"/>
    <property type="match status" value="1"/>
</dbReference>
<dbReference type="SUPFAM" id="SSF81631">
    <property type="entry name" value="PAP/OAS1 substrate-binding domain"/>
    <property type="match status" value="1"/>
</dbReference>
<dbReference type="GO" id="GO:0005654">
    <property type="term" value="C:nucleoplasm"/>
    <property type="evidence" value="ECO:0007669"/>
    <property type="project" value="TreeGrafter"/>
</dbReference>
<evidence type="ECO:0000313" key="2">
    <source>
        <dbReference type="EMBL" id="KAH3728837.1"/>
    </source>
</evidence>
<dbReference type="AlphaFoldDB" id="A0A9D4CPK1"/>
<reference evidence="2" key="2">
    <citation type="submission" date="2020-11" db="EMBL/GenBank/DDBJ databases">
        <authorList>
            <person name="McCartney M.A."/>
            <person name="Auch B."/>
            <person name="Kono T."/>
            <person name="Mallez S."/>
            <person name="Becker A."/>
            <person name="Gohl D.M."/>
            <person name="Silverstein K.A.T."/>
            <person name="Koren S."/>
            <person name="Bechman K.B."/>
            <person name="Herman A."/>
            <person name="Abrahante J.E."/>
            <person name="Garbe J."/>
        </authorList>
    </citation>
    <scope>NUCLEOTIDE SEQUENCE</scope>
    <source>
        <strain evidence="2">Duluth1</strain>
        <tissue evidence="2">Whole animal</tissue>
    </source>
</reference>
<proteinExistence type="predicted"/>
<dbReference type="Proteomes" id="UP000828390">
    <property type="component" value="Unassembled WGS sequence"/>
</dbReference>
<keyword evidence="3" id="KW-1185">Reference proteome</keyword>
<dbReference type="GO" id="GO:0005829">
    <property type="term" value="C:cytosol"/>
    <property type="evidence" value="ECO:0007669"/>
    <property type="project" value="TreeGrafter"/>
</dbReference>
<dbReference type="Pfam" id="PF10421">
    <property type="entry name" value="OAS1_C"/>
    <property type="match status" value="1"/>
</dbReference>
<organism evidence="2 3">
    <name type="scientific">Dreissena polymorpha</name>
    <name type="common">Zebra mussel</name>
    <name type="synonym">Mytilus polymorpha</name>
    <dbReference type="NCBI Taxonomy" id="45954"/>
    <lineage>
        <taxon>Eukaryota</taxon>
        <taxon>Metazoa</taxon>
        <taxon>Spiralia</taxon>
        <taxon>Lophotrochozoa</taxon>
        <taxon>Mollusca</taxon>
        <taxon>Bivalvia</taxon>
        <taxon>Autobranchia</taxon>
        <taxon>Heteroconchia</taxon>
        <taxon>Euheterodonta</taxon>
        <taxon>Imparidentia</taxon>
        <taxon>Neoheterodontei</taxon>
        <taxon>Myida</taxon>
        <taxon>Dreissenoidea</taxon>
        <taxon>Dreissenidae</taxon>
        <taxon>Dreissena</taxon>
    </lineage>
</organism>
<gene>
    <name evidence="2" type="ORF">DPMN_054799</name>
</gene>
<reference evidence="2" key="1">
    <citation type="journal article" date="2019" name="bioRxiv">
        <title>The Genome of the Zebra Mussel, Dreissena polymorpha: A Resource for Invasive Species Research.</title>
        <authorList>
            <person name="McCartney M.A."/>
            <person name="Auch B."/>
            <person name="Kono T."/>
            <person name="Mallez S."/>
            <person name="Zhang Y."/>
            <person name="Obille A."/>
            <person name="Becker A."/>
            <person name="Abrahante J.E."/>
            <person name="Garbe J."/>
            <person name="Badalamenti J.P."/>
            <person name="Herman A."/>
            <person name="Mangelson H."/>
            <person name="Liachko I."/>
            <person name="Sullivan S."/>
            <person name="Sone E.D."/>
            <person name="Koren S."/>
            <person name="Silverstein K.A.T."/>
            <person name="Beckman K.B."/>
            <person name="Gohl D.M."/>
        </authorList>
    </citation>
    <scope>NUCLEOTIDE SEQUENCE</scope>
    <source>
        <strain evidence="2">Duluth1</strain>
        <tissue evidence="2">Whole animal</tissue>
    </source>
</reference>
<dbReference type="GO" id="GO:0016020">
    <property type="term" value="C:membrane"/>
    <property type="evidence" value="ECO:0007669"/>
    <property type="project" value="TreeGrafter"/>
</dbReference>
<dbReference type="PANTHER" id="PTHR11258:SF11">
    <property type="entry name" value="C2H2-TYPE DOMAIN-CONTAINING PROTEIN"/>
    <property type="match status" value="1"/>
</dbReference>
<dbReference type="PANTHER" id="PTHR11258">
    <property type="entry name" value="2-5 OLIGOADENYLATE SYNTHETASE"/>
    <property type="match status" value="1"/>
</dbReference>
<evidence type="ECO:0000313" key="3">
    <source>
        <dbReference type="Proteomes" id="UP000828390"/>
    </source>
</evidence>
<accession>A0A9D4CPK1</accession>
<sequence length="248" mass="28421">MDKEAFPTVDSLKEGMEDLLSTLKTSLTHQQSKRDVIVEWDKTTKHSVQVTLTDNDGLRHSIDMLPAVDLKLDDAESVRNIFKQMEQSDSETKAFYSASLAPLQVELVRALPTKVKSLIRLIKFWNKEKVKPVLKDLCPTSYVYEVIIMDAWAKAKRPSNFDMKRAAHAVMTKLRNYKIMRICTPGIALYKRKSDKKGNKTAFIMDPCNPTNDIYNNRQFNWKGMSAEAKKWLNKPVFAGVSKTSKSW</sequence>
<name>A0A9D4CPK1_DREPO</name>
<dbReference type="InterPro" id="IPR018952">
    <property type="entry name" value="2-5-oligoAdlate_synth_1_dom2/C"/>
</dbReference>
<protein>
    <recommendedName>
        <fullName evidence="1">2'-5'-oligoadenylate synthetase 1 domain-containing protein</fullName>
    </recommendedName>
</protein>
<comment type="caution">
    <text evidence="2">The sequence shown here is derived from an EMBL/GenBank/DDBJ whole genome shotgun (WGS) entry which is preliminary data.</text>
</comment>
<dbReference type="GO" id="GO:0001730">
    <property type="term" value="F:2'-5'-oligoadenylate synthetase activity"/>
    <property type="evidence" value="ECO:0007669"/>
    <property type="project" value="TreeGrafter"/>
</dbReference>
<dbReference type="GO" id="GO:0003725">
    <property type="term" value="F:double-stranded RNA binding"/>
    <property type="evidence" value="ECO:0007669"/>
    <property type="project" value="TreeGrafter"/>
</dbReference>
<feature type="domain" description="2'-5'-oligoadenylate synthetase 1" evidence="1">
    <location>
        <begin position="83"/>
        <end position="246"/>
    </location>
</feature>
<evidence type="ECO:0000259" key="1">
    <source>
        <dbReference type="Pfam" id="PF10421"/>
    </source>
</evidence>